<sequence length="34" mass="3399">MLVPTPVTRAEEVAAARLVAPDLAAAVGLLQGTP</sequence>
<evidence type="ECO:0000313" key="1">
    <source>
        <dbReference type="EMBL" id="ELT45165.1"/>
    </source>
</evidence>
<gene>
    <name evidence="1" type="ORF">G205_07569</name>
</gene>
<dbReference type="AlphaFoldDB" id="L8TTM4"/>
<dbReference type="EMBL" id="AOFD01000012">
    <property type="protein sequence ID" value="ELT45165.1"/>
    <property type="molecule type" value="Genomic_DNA"/>
</dbReference>
<comment type="caution">
    <text evidence="1">The sequence shown here is derived from an EMBL/GenBank/DDBJ whole genome shotgun (WGS) entry which is preliminary data.</text>
</comment>
<dbReference type="PATRIC" id="fig|683150.5.peg.1514"/>
<dbReference type="GO" id="GO:0016787">
    <property type="term" value="F:hydrolase activity"/>
    <property type="evidence" value="ECO:0007669"/>
    <property type="project" value="UniProtKB-KW"/>
</dbReference>
<keyword evidence="1" id="KW-0378">Hydrolase</keyword>
<organism evidence="1 2">
    <name type="scientific">Arthrobacter nitrophenolicus</name>
    <dbReference type="NCBI Taxonomy" id="683150"/>
    <lineage>
        <taxon>Bacteria</taxon>
        <taxon>Bacillati</taxon>
        <taxon>Actinomycetota</taxon>
        <taxon>Actinomycetes</taxon>
        <taxon>Micrococcales</taxon>
        <taxon>Micrococcaceae</taxon>
        <taxon>Arthrobacter</taxon>
    </lineage>
</organism>
<reference evidence="2" key="1">
    <citation type="journal article" date="2013" name="Genome Announc.">
        <title>Draft Genome Sequence of the 2-Chloro-4-Nitrophenol-Degrading Bacterium Arthrobacter sp. Strain SJCon.</title>
        <authorList>
            <person name="Vikram S."/>
            <person name="Kumar S."/>
            <person name="Vaidya B."/>
            <person name="Pinnaka A.K."/>
            <person name="Raghava G.P."/>
        </authorList>
    </citation>
    <scope>NUCLEOTIDE SEQUENCE [LARGE SCALE GENOMIC DNA]</scope>
    <source>
        <strain evidence="2">SJCon</strain>
    </source>
</reference>
<evidence type="ECO:0000313" key="2">
    <source>
        <dbReference type="Proteomes" id="UP000011189"/>
    </source>
</evidence>
<name>L8TTM4_9MICC</name>
<proteinExistence type="predicted"/>
<protein>
    <submittedName>
        <fullName evidence="1">HAD-superfamily hydrolase</fullName>
    </submittedName>
</protein>
<keyword evidence="2" id="KW-1185">Reference proteome</keyword>
<accession>L8TTM4</accession>
<dbReference type="Proteomes" id="UP000011189">
    <property type="component" value="Unassembled WGS sequence"/>
</dbReference>